<evidence type="ECO:0000256" key="9">
    <source>
        <dbReference type="ARBA" id="ARBA00024073"/>
    </source>
</evidence>
<evidence type="ECO:0000256" key="6">
    <source>
        <dbReference type="ARBA" id="ARBA00023098"/>
    </source>
</evidence>
<protein>
    <recommendedName>
        <fullName evidence="9">acetyl-CoA C-acyltransferase</fullName>
        <ecNumber evidence="9">2.3.1.16</ecNumber>
    </recommendedName>
</protein>
<evidence type="ECO:0000256" key="10">
    <source>
        <dbReference type="PIRSR" id="PIRSR000429-1"/>
    </source>
</evidence>
<dbReference type="CDD" id="cd00751">
    <property type="entry name" value="thiolase"/>
    <property type="match status" value="1"/>
</dbReference>
<comment type="similarity">
    <text evidence="2 11">Belongs to the thiolase-like superfamily. Thiolase family.</text>
</comment>
<gene>
    <name evidence="14" type="ORF">SELO1098_LOCUS16579</name>
</gene>
<sequence length="409" mass="43301">MGGTVYGDYMAVDLARFALKGLLTKTALDPKSIDYLYYGTVIQEPRTSNIAREASMGAGIPISVPSSTVTMACISSNLAITSGAEKILSGQADIIVAGGAETFSDVPIRFSKPIRKRLLGVAKASKKGIPGYLGLLKGLKLGDLAPEAPAIANFTTGEVMGHSSDRLAAKFGVSRKDQDEFTVRSHLNAAAAHAKGLYKNEIIPVDGNVTENGIKGDTSYEKVAKLNPAFIKPHGTHTAANSSFLTDGATATLIMSEEKALELGYKPKAYIRSWAYVGVDPFEELLLGPTFATAKVLQHMKLSLNDIGVIEFHEAFAGQVLANMAAMGSEKFCADRLPGGKVVGNFDFSKVNTRGGSLSLGHPFGATGARLVTTASNRLQEEGHRFALLTACADGGLAHACILERYDNK</sequence>
<dbReference type="InterPro" id="IPR016039">
    <property type="entry name" value="Thiolase-like"/>
</dbReference>
<feature type="active site" description="Acyl-thioester intermediate" evidence="10">
    <location>
        <position position="73"/>
    </location>
</feature>
<dbReference type="InterPro" id="IPR020616">
    <property type="entry name" value="Thiolase_N"/>
</dbReference>
<evidence type="ECO:0000256" key="4">
    <source>
        <dbReference type="ARBA" id="ARBA00022679"/>
    </source>
</evidence>
<keyword evidence="5" id="KW-0276">Fatty acid metabolism</keyword>
<organism evidence="14">
    <name type="scientific">Spumella elongata</name>
    <dbReference type="NCBI Taxonomy" id="89044"/>
    <lineage>
        <taxon>Eukaryota</taxon>
        <taxon>Sar</taxon>
        <taxon>Stramenopiles</taxon>
        <taxon>Ochrophyta</taxon>
        <taxon>Chrysophyceae</taxon>
        <taxon>Chromulinales</taxon>
        <taxon>Chromulinaceae</taxon>
        <taxon>Spumella</taxon>
    </lineage>
</organism>
<evidence type="ECO:0000259" key="13">
    <source>
        <dbReference type="Pfam" id="PF02803"/>
    </source>
</evidence>
<evidence type="ECO:0000256" key="1">
    <source>
        <dbReference type="ARBA" id="ARBA00004173"/>
    </source>
</evidence>
<dbReference type="Gene3D" id="3.40.47.10">
    <property type="match status" value="1"/>
</dbReference>
<evidence type="ECO:0000313" key="14">
    <source>
        <dbReference type="EMBL" id="CAE0287736.1"/>
    </source>
</evidence>
<keyword evidence="8 11" id="KW-0012">Acyltransferase</keyword>
<dbReference type="EMBL" id="HBIC01032597">
    <property type="protein sequence ID" value="CAE0287736.1"/>
    <property type="molecule type" value="Transcribed_RNA"/>
</dbReference>
<keyword evidence="3" id="KW-0963">Cytoplasm</keyword>
<dbReference type="PIRSF" id="PIRSF000429">
    <property type="entry name" value="Ac-CoA_Ac_transf"/>
    <property type="match status" value="1"/>
</dbReference>
<comment type="subcellular location">
    <subcellularLocation>
        <location evidence="1">Mitochondrion</location>
    </subcellularLocation>
</comment>
<dbReference type="PANTHER" id="PTHR18919">
    <property type="entry name" value="ACETYL-COA C-ACYLTRANSFERASE"/>
    <property type="match status" value="1"/>
</dbReference>
<name>A0A7S3M7M8_9STRA</name>
<evidence type="ECO:0000256" key="5">
    <source>
        <dbReference type="ARBA" id="ARBA00022832"/>
    </source>
</evidence>
<dbReference type="GO" id="GO:0003985">
    <property type="term" value="F:acetyl-CoA C-acetyltransferase activity"/>
    <property type="evidence" value="ECO:0007669"/>
    <property type="project" value="TreeGrafter"/>
</dbReference>
<evidence type="ECO:0000256" key="2">
    <source>
        <dbReference type="ARBA" id="ARBA00010982"/>
    </source>
</evidence>
<evidence type="ECO:0000256" key="7">
    <source>
        <dbReference type="ARBA" id="ARBA00023128"/>
    </source>
</evidence>
<evidence type="ECO:0000256" key="11">
    <source>
        <dbReference type="RuleBase" id="RU003557"/>
    </source>
</evidence>
<feature type="domain" description="Thiolase N-terminal" evidence="12">
    <location>
        <begin position="4"/>
        <end position="258"/>
    </location>
</feature>
<feature type="active site" description="Proton acceptor" evidence="10">
    <location>
        <position position="362"/>
    </location>
</feature>
<dbReference type="EC" id="2.3.1.16" evidence="9"/>
<dbReference type="PROSITE" id="PS00737">
    <property type="entry name" value="THIOLASE_2"/>
    <property type="match status" value="1"/>
</dbReference>
<feature type="domain" description="Thiolase C-terminal" evidence="13">
    <location>
        <begin position="265"/>
        <end position="405"/>
    </location>
</feature>
<feature type="active site" description="Proton acceptor" evidence="10">
    <location>
        <position position="392"/>
    </location>
</feature>
<keyword evidence="4 11" id="KW-0808">Transferase</keyword>
<dbReference type="AlphaFoldDB" id="A0A7S3M7M8"/>
<dbReference type="GO" id="GO:0006635">
    <property type="term" value="P:fatty acid beta-oxidation"/>
    <property type="evidence" value="ECO:0007669"/>
    <property type="project" value="TreeGrafter"/>
</dbReference>
<dbReference type="Pfam" id="PF00108">
    <property type="entry name" value="Thiolase_N"/>
    <property type="match status" value="1"/>
</dbReference>
<evidence type="ECO:0000256" key="8">
    <source>
        <dbReference type="ARBA" id="ARBA00023315"/>
    </source>
</evidence>
<dbReference type="NCBIfam" id="TIGR01930">
    <property type="entry name" value="AcCoA-C-Actrans"/>
    <property type="match status" value="1"/>
</dbReference>
<dbReference type="PROSITE" id="PS00098">
    <property type="entry name" value="THIOLASE_1"/>
    <property type="match status" value="1"/>
</dbReference>
<dbReference type="FunFam" id="3.40.47.10:FF:000011">
    <property type="entry name" value="3-ketoacyl-CoA thiolase"/>
    <property type="match status" value="1"/>
</dbReference>
<dbReference type="SUPFAM" id="SSF53901">
    <property type="entry name" value="Thiolase-like"/>
    <property type="match status" value="2"/>
</dbReference>
<evidence type="ECO:0000256" key="3">
    <source>
        <dbReference type="ARBA" id="ARBA00022490"/>
    </source>
</evidence>
<dbReference type="InterPro" id="IPR020617">
    <property type="entry name" value="Thiolase_C"/>
</dbReference>
<keyword evidence="6" id="KW-0443">Lipid metabolism</keyword>
<dbReference type="InterPro" id="IPR002155">
    <property type="entry name" value="Thiolase"/>
</dbReference>
<proteinExistence type="inferred from homology"/>
<dbReference type="Pfam" id="PF02803">
    <property type="entry name" value="Thiolase_C"/>
    <property type="match status" value="1"/>
</dbReference>
<dbReference type="InterPro" id="IPR020615">
    <property type="entry name" value="Thiolase_acyl_enz_int_AS"/>
</dbReference>
<keyword evidence="7" id="KW-0496">Mitochondrion</keyword>
<evidence type="ECO:0000259" key="12">
    <source>
        <dbReference type="Pfam" id="PF00108"/>
    </source>
</evidence>
<dbReference type="InterPro" id="IPR020613">
    <property type="entry name" value="Thiolase_CS"/>
</dbReference>
<dbReference type="PANTHER" id="PTHR18919:SF153">
    <property type="entry name" value="TRIFUNCTIONAL ENZYME SUBUNIT BETA, MITOCHONDRIAL"/>
    <property type="match status" value="1"/>
</dbReference>
<dbReference type="GO" id="GO:0005739">
    <property type="term" value="C:mitochondrion"/>
    <property type="evidence" value="ECO:0007669"/>
    <property type="project" value="UniProtKB-SubCell"/>
</dbReference>
<reference evidence="14" key="1">
    <citation type="submission" date="2021-01" db="EMBL/GenBank/DDBJ databases">
        <authorList>
            <person name="Corre E."/>
            <person name="Pelletier E."/>
            <person name="Niang G."/>
            <person name="Scheremetjew M."/>
            <person name="Finn R."/>
            <person name="Kale V."/>
            <person name="Holt S."/>
            <person name="Cochrane G."/>
            <person name="Meng A."/>
            <person name="Brown T."/>
            <person name="Cohen L."/>
        </authorList>
    </citation>
    <scope>NUCLEOTIDE SEQUENCE</scope>
    <source>
        <strain evidence="14">CCAP 955/1</strain>
    </source>
</reference>
<accession>A0A7S3M7M8</accession>